<dbReference type="AlphaFoldDB" id="A0AAD6C7S5"/>
<evidence type="ECO:0000313" key="1">
    <source>
        <dbReference type="EMBL" id="KAJ5454263.1"/>
    </source>
</evidence>
<proteinExistence type="predicted"/>
<name>A0AAD6C7S5_9EURO</name>
<reference evidence="1" key="1">
    <citation type="submission" date="2022-12" db="EMBL/GenBank/DDBJ databases">
        <authorList>
            <person name="Petersen C."/>
        </authorList>
    </citation>
    <scope>NUCLEOTIDE SEQUENCE</scope>
    <source>
        <strain evidence="1">IBT 16125</strain>
    </source>
</reference>
<sequence length="258" mass="29717">MATKEDDFDVRAEVNFLMLDYLICLAIERTLDAAKVLNPSPALQDEVNWTVDPIKSLRAIIARSQPESPLPHEIDVRWRILTIAHQLWNYPDPQSLTHIADDDTPPLMNIGIEFLKMCAVAVDNVHEKRWFDVGAEFMLQSVLQELREGNTHPQALDKFRAWNPSGDELISTWTDYRERRAALIPDSTQDYAAWEALDEQFTFGYFKEMVMTFLFDLMAVLDPPILVQAELGQINGMTPEETEELKQRCGWYGPGLFW</sequence>
<protein>
    <submittedName>
        <fullName evidence="1">Uncharacterized protein</fullName>
    </submittedName>
</protein>
<gene>
    <name evidence="1" type="ORF">N7458_005219</name>
</gene>
<accession>A0AAD6C7S5</accession>
<reference evidence="1" key="2">
    <citation type="journal article" date="2023" name="IMA Fungus">
        <title>Comparative genomic study of the Penicillium genus elucidates a diverse pangenome and 15 lateral gene transfer events.</title>
        <authorList>
            <person name="Petersen C."/>
            <person name="Sorensen T."/>
            <person name="Nielsen M.R."/>
            <person name="Sondergaard T.E."/>
            <person name="Sorensen J.L."/>
            <person name="Fitzpatrick D.A."/>
            <person name="Frisvad J.C."/>
            <person name="Nielsen K.L."/>
        </authorList>
    </citation>
    <scope>NUCLEOTIDE SEQUENCE</scope>
    <source>
        <strain evidence="1">IBT 16125</strain>
    </source>
</reference>
<dbReference type="EMBL" id="JAPVEA010000005">
    <property type="protein sequence ID" value="KAJ5454263.1"/>
    <property type="molecule type" value="Genomic_DNA"/>
</dbReference>
<comment type="caution">
    <text evidence="1">The sequence shown here is derived from an EMBL/GenBank/DDBJ whole genome shotgun (WGS) entry which is preliminary data.</text>
</comment>
<keyword evidence="2" id="KW-1185">Reference proteome</keyword>
<evidence type="ECO:0000313" key="2">
    <source>
        <dbReference type="Proteomes" id="UP001213681"/>
    </source>
</evidence>
<dbReference type="GeneID" id="81598844"/>
<dbReference type="Proteomes" id="UP001213681">
    <property type="component" value="Unassembled WGS sequence"/>
</dbReference>
<organism evidence="1 2">
    <name type="scientific">Penicillium daleae</name>
    <dbReference type="NCBI Taxonomy" id="63821"/>
    <lineage>
        <taxon>Eukaryota</taxon>
        <taxon>Fungi</taxon>
        <taxon>Dikarya</taxon>
        <taxon>Ascomycota</taxon>
        <taxon>Pezizomycotina</taxon>
        <taxon>Eurotiomycetes</taxon>
        <taxon>Eurotiomycetidae</taxon>
        <taxon>Eurotiales</taxon>
        <taxon>Aspergillaceae</taxon>
        <taxon>Penicillium</taxon>
    </lineage>
</organism>
<dbReference type="RefSeq" id="XP_056767219.1">
    <property type="nucleotide sequence ID" value="XM_056908601.1"/>
</dbReference>